<keyword evidence="2" id="KW-1185">Reference proteome</keyword>
<organism evidence="1 2">
    <name type="scientific">Ignatzschineria rhizosphaerae</name>
    <dbReference type="NCBI Taxonomy" id="2923279"/>
    <lineage>
        <taxon>Bacteria</taxon>
        <taxon>Pseudomonadati</taxon>
        <taxon>Pseudomonadota</taxon>
        <taxon>Gammaproteobacteria</taxon>
        <taxon>Cardiobacteriales</taxon>
        <taxon>Ignatzschineriaceae</taxon>
        <taxon>Ignatzschineria</taxon>
    </lineage>
</organism>
<reference evidence="1 2" key="1">
    <citation type="submission" date="2022-03" db="EMBL/GenBank/DDBJ databases">
        <title>Ignatzschineria rhizosphaerae HR5S32.</title>
        <authorList>
            <person name="Sun J.Q."/>
            <person name="Feng J.Y."/>
        </authorList>
    </citation>
    <scope>NUCLEOTIDE SEQUENCE [LARGE SCALE GENOMIC DNA]</scope>
    <source>
        <strain evidence="1 2">HR5S32</strain>
    </source>
</reference>
<dbReference type="Proteomes" id="UP000829542">
    <property type="component" value="Chromosome"/>
</dbReference>
<dbReference type="PROSITE" id="PS51197">
    <property type="entry name" value="HTH_RRF2_2"/>
    <property type="match status" value="1"/>
</dbReference>
<name>A0ABY3WYQ2_9GAMM</name>
<evidence type="ECO:0000313" key="2">
    <source>
        <dbReference type="Proteomes" id="UP000829542"/>
    </source>
</evidence>
<dbReference type="EMBL" id="CP093379">
    <property type="protein sequence ID" value="UNM95743.1"/>
    <property type="molecule type" value="Genomic_DNA"/>
</dbReference>
<dbReference type="InterPro" id="IPR000944">
    <property type="entry name" value="Tscrpt_reg_Rrf2"/>
</dbReference>
<evidence type="ECO:0000313" key="1">
    <source>
        <dbReference type="EMBL" id="UNM95743.1"/>
    </source>
</evidence>
<dbReference type="Gene3D" id="1.10.10.10">
    <property type="entry name" value="Winged helix-like DNA-binding domain superfamily/Winged helix DNA-binding domain"/>
    <property type="match status" value="1"/>
</dbReference>
<dbReference type="SUPFAM" id="SSF46785">
    <property type="entry name" value="Winged helix' DNA-binding domain"/>
    <property type="match status" value="1"/>
</dbReference>
<accession>A0ABY3WYQ2</accession>
<proteinExistence type="predicted"/>
<gene>
    <name evidence="1" type="ORF">MMG00_11055</name>
</gene>
<dbReference type="RefSeq" id="WP_242148296.1">
    <property type="nucleotide sequence ID" value="NZ_CP093379.1"/>
</dbReference>
<dbReference type="PANTHER" id="PTHR33221">
    <property type="entry name" value="WINGED HELIX-TURN-HELIX TRANSCRIPTIONAL REGULATOR, RRF2 FAMILY"/>
    <property type="match status" value="1"/>
</dbReference>
<dbReference type="PANTHER" id="PTHR33221:SF15">
    <property type="entry name" value="HTH-TYPE TRANSCRIPTIONAL REGULATOR YWGB-RELATED"/>
    <property type="match status" value="1"/>
</dbReference>
<sequence>MKLSAKSRYALASLVKMALVHESQPTITVLEIAEELEISKIYLERIFSELRRGEVVGSIKGSQGGYYLTRAPKEITLYDILHSVEPALFSENDATVDKTSQNIERALVEMVYTPMKEGLAKMLTNISLADITLEAQGEEGNYMYYL</sequence>
<protein>
    <submittedName>
        <fullName evidence="1">Rrf2 family transcriptional regulator</fullName>
    </submittedName>
</protein>
<dbReference type="InterPro" id="IPR036388">
    <property type="entry name" value="WH-like_DNA-bd_sf"/>
</dbReference>
<dbReference type="NCBIfam" id="TIGR00738">
    <property type="entry name" value="rrf2_super"/>
    <property type="match status" value="1"/>
</dbReference>
<dbReference type="Pfam" id="PF02082">
    <property type="entry name" value="Rrf2"/>
    <property type="match status" value="1"/>
</dbReference>
<dbReference type="InterPro" id="IPR036390">
    <property type="entry name" value="WH_DNA-bd_sf"/>
</dbReference>